<feature type="compositionally biased region" description="Polar residues" evidence="1">
    <location>
        <begin position="73"/>
        <end position="82"/>
    </location>
</feature>
<evidence type="ECO:0000313" key="3">
    <source>
        <dbReference type="Proteomes" id="UP001259832"/>
    </source>
</evidence>
<protein>
    <submittedName>
        <fullName evidence="2">Uncharacterized protein</fullName>
    </submittedName>
</protein>
<feature type="compositionally biased region" description="Basic residues" evidence="1">
    <location>
        <begin position="56"/>
        <end position="70"/>
    </location>
</feature>
<dbReference type="Proteomes" id="UP001259832">
    <property type="component" value="Unassembled WGS sequence"/>
</dbReference>
<accession>A0AAD9G0V0</accession>
<proteinExistence type="predicted"/>
<dbReference type="EMBL" id="JASMQC010000043">
    <property type="protein sequence ID" value="KAK1929954.1"/>
    <property type="molecule type" value="Genomic_DNA"/>
</dbReference>
<evidence type="ECO:0000256" key="1">
    <source>
        <dbReference type="SAM" id="MobiDB-lite"/>
    </source>
</evidence>
<name>A0AAD9G0V0_9STRA</name>
<gene>
    <name evidence="2" type="ORF">P3T76_014629</name>
</gene>
<comment type="caution">
    <text evidence="2">The sequence shown here is derived from an EMBL/GenBank/DDBJ whole genome shotgun (WGS) entry which is preliminary data.</text>
</comment>
<evidence type="ECO:0000313" key="2">
    <source>
        <dbReference type="EMBL" id="KAK1929954.1"/>
    </source>
</evidence>
<reference evidence="2" key="1">
    <citation type="submission" date="2023-08" db="EMBL/GenBank/DDBJ databases">
        <title>Reference Genome Resource for the Citrus Pathogen Phytophthora citrophthora.</title>
        <authorList>
            <person name="Moller H."/>
            <person name="Coetzee B."/>
            <person name="Rose L.J."/>
            <person name="Van Niekerk J.M."/>
        </authorList>
    </citation>
    <scope>NUCLEOTIDE SEQUENCE</scope>
    <source>
        <strain evidence="2">STE-U-9442</strain>
    </source>
</reference>
<organism evidence="2 3">
    <name type="scientific">Phytophthora citrophthora</name>
    <dbReference type="NCBI Taxonomy" id="4793"/>
    <lineage>
        <taxon>Eukaryota</taxon>
        <taxon>Sar</taxon>
        <taxon>Stramenopiles</taxon>
        <taxon>Oomycota</taxon>
        <taxon>Peronosporomycetes</taxon>
        <taxon>Peronosporales</taxon>
        <taxon>Peronosporaceae</taxon>
        <taxon>Phytophthora</taxon>
    </lineage>
</organism>
<sequence>MELNYMCTTLGMEQDDNNDNDFLPADTEESDNNKIYSSDSELEEKQNNAAGNQKSRSSKKKRKHSPHRPIRTSPHTSKPSKTPNKKRKAAQDSAPSLTKEMEDDTGGDDVGGGSVFQAEYKPRKGVSKHLEEIDSMRSGADNISNAVAPFPSRTTSTWENFNKIFDEYKQKNNLKFHVGSSKTTVYCRLATKRSLGSAGTLYRLCPLTG</sequence>
<feature type="region of interest" description="Disordered" evidence="1">
    <location>
        <begin position="1"/>
        <end position="123"/>
    </location>
</feature>
<dbReference type="AlphaFoldDB" id="A0AAD9G0V0"/>
<keyword evidence="3" id="KW-1185">Reference proteome</keyword>